<dbReference type="PIRSF" id="PIRSF031051">
    <property type="entry name" value="PyrdxlP_Pase_PHOSPHO2"/>
    <property type="match status" value="1"/>
</dbReference>
<proteinExistence type="predicted"/>
<evidence type="ECO:0000256" key="1">
    <source>
        <dbReference type="ARBA" id="ARBA00001946"/>
    </source>
</evidence>
<evidence type="ECO:0000313" key="6">
    <source>
        <dbReference type="EMBL" id="CDI52989.1"/>
    </source>
</evidence>
<dbReference type="InterPro" id="IPR036412">
    <property type="entry name" value="HAD-like_sf"/>
</dbReference>
<dbReference type="GO" id="GO:0046872">
    <property type="term" value="F:metal ion binding"/>
    <property type="evidence" value="ECO:0007669"/>
    <property type="project" value="UniProtKB-KW"/>
</dbReference>
<accession>A0A077R756</accession>
<evidence type="ECO:0000256" key="2">
    <source>
        <dbReference type="ARBA" id="ARBA00022723"/>
    </source>
</evidence>
<keyword evidence="4 5" id="KW-0460">Magnesium</keyword>
<dbReference type="SUPFAM" id="SSF56784">
    <property type="entry name" value="HAD-like"/>
    <property type="match status" value="1"/>
</dbReference>
<evidence type="ECO:0000256" key="4">
    <source>
        <dbReference type="ARBA" id="ARBA00022842"/>
    </source>
</evidence>
<dbReference type="AlphaFoldDB" id="A0A077R756"/>
<dbReference type="Gene3D" id="3.40.50.1000">
    <property type="entry name" value="HAD superfamily/HAD-like"/>
    <property type="match status" value="1"/>
</dbReference>
<dbReference type="PANTHER" id="PTHR20889:SF12">
    <property type="entry name" value="LP01149P"/>
    <property type="match status" value="1"/>
</dbReference>
<dbReference type="InterPro" id="IPR016965">
    <property type="entry name" value="Pase_PHOSPHO-typ"/>
</dbReference>
<dbReference type="Pfam" id="PF06888">
    <property type="entry name" value="Put_Phosphatase"/>
    <property type="match status" value="1"/>
</dbReference>
<dbReference type="InterPro" id="IPR006384">
    <property type="entry name" value="HAD_hydro_PyrdxlP_Pase-like"/>
</dbReference>
<dbReference type="NCBIfam" id="TIGR01488">
    <property type="entry name" value="HAD-SF-IB"/>
    <property type="match status" value="1"/>
</dbReference>
<sequence>MNTAPSPLPAIGEGKKQLIVFDFDCLSAFNNVVLASKKIADALADEQAEEHVTDSDSSNTPSPPRFITAHVQPYRSLVDQDTDRYVHECLNPSLRAELQRRKSSEQFTDLCSDLLIKLHAQGATPDDIKTCLQTLPFHPGVKRGVVNLKMAGQTTFFLLSNSNTIYIDTILRHHKLESLFDQIVTNPAHFSQQGALILQRRIPATEEKQHGCKVGCSANMCKGQELEAFLERNGGRNSFERIIYVGDGGNDYCPVLRLNKNDLAFVRKFRGLQTRIHKQGNVKAAIKYWNGAWELEGYLNELRGQPALEY</sequence>
<feature type="binding site" evidence="5">
    <location>
        <position position="247"/>
    </location>
    <ligand>
        <name>Mg(2+)</name>
        <dbReference type="ChEBI" id="CHEBI:18420"/>
    </ligand>
</feature>
<dbReference type="InterPro" id="IPR023214">
    <property type="entry name" value="HAD_sf"/>
</dbReference>
<keyword evidence="3" id="KW-0378">Hydrolase</keyword>
<organism evidence="6">
    <name type="scientific">Melanopsichium pennsylvanicum 4</name>
    <dbReference type="NCBI Taxonomy" id="1398559"/>
    <lineage>
        <taxon>Eukaryota</taxon>
        <taxon>Fungi</taxon>
        <taxon>Dikarya</taxon>
        <taxon>Basidiomycota</taxon>
        <taxon>Ustilaginomycotina</taxon>
        <taxon>Ustilaginomycetes</taxon>
        <taxon>Ustilaginales</taxon>
        <taxon>Ustilaginaceae</taxon>
        <taxon>Melanopsichium</taxon>
    </lineage>
</organism>
<dbReference type="NCBIfam" id="TIGR01489">
    <property type="entry name" value="DKMTPPase-SF"/>
    <property type="match status" value="1"/>
</dbReference>
<reference evidence="6" key="1">
    <citation type="journal article" date="2014" name="Genome Biol. Evol.">
        <title>Gene Loss Rather Than Gene Gain Is Associated with a Host Jump from Monocots to Dicots in the Smut Fungus Melanopsichium pennsylvanicum.</title>
        <authorList>
            <person name="Sharma R."/>
            <person name="Mishra B."/>
            <person name="Runge F."/>
            <person name="Thines M."/>
        </authorList>
    </citation>
    <scope>NUCLEOTIDE SEQUENCE</scope>
    <source>
        <strain evidence="6">4</strain>
    </source>
</reference>
<dbReference type="EMBL" id="HG529562">
    <property type="protein sequence ID" value="CDI52989.1"/>
    <property type="molecule type" value="Genomic_DNA"/>
</dbReference>
<protein>
    <submittedName>
        <fullName evidence="6">Uncharacterized protein</fullName>
    </submittedName>
</protein>
<evidence type="ECO:0000256" key="3">
    <source>
        <dbReference type="ARBA" id="ARBA00022801"/>
    </source>
</evidence>
<keyword evidence="2 5" id="KW-0479">Metal-binding</keyword>
<dbReference type="GO" id="GO:0016791">
    <property type="term" value="F:phosphatase activity"/>
    <property type="evidence" value="ECO:0007669"/>
    <property type="project" value="InterPro"/>
</dbReference>
<evidence type="ECO:0000256" key="5">
    <source>
        <dbReference type="PIRSR" id="PIRSR031051-3"/>
    </source>
</evidence>
<name>A0A077R756_9BASI</name>
<comment type="cofactor">
    <cofactor evidence="1 5">
        <name>Mg(2+)</name>
        <dbReference type="ChEBI" id="CHEBI:18420"/>
    </cofactor>
</comment>
<dbReference type="PANTHER" id="PTHR20889">
    <property type="entry name" value="PHOSPHATASE, ORPHAN 1, 2"/>
    <property type="match status" value="1"/>
</dbReference>